<dbReference type="RefSeq" id="WP_264384640.1">
    <property type="nucleotide sequence ID" value="NZ_CP074352.1"/>
</dbReference>
<evidence type="ECO:0000313" key="1">
    <source>
        <dbReference type="EMBL" id="UYU31140.1"/>
    </source>
</evidence>
<dbReference type="Pfam" id="PF11692">
    <property type="entry name" value="DUF3289"/>
    <property type="match status" value="2"/>
</dbReference>
<name>A0ABY6JBC4_9ENTR</name>
<dbReference type="InterPro" id="IPR017483">
    <property type="entry name" value="CHP03034"/>
</dbReference>
<keyword evidence="2" id="KW-1185">Reference proteome</keyword>
<dbReference type="NCBIfam" id="TIGR03034">
    <property type="entry name" value="YPO3983 family protein"/>
    <property type="match status" value="1"/>
</dbReference>
<proteinExistence type="predicted"/>
<dbReference type="Proteomes" id="UP001156318">
    <property type="component" value="Chromosome"/>
</dbReference>
<sequence>MERSKFIRYGKSLGLWQGSWIYDEPVPETLIRDDPVYIDLKNAYVPEIKNDNEPPLILPVSVFETVKLMDDYAAADMRHGDLSRSNLIDLYGLKDVSARCNAYDETRLMQNAGIMFEELRILSDAFSFYGPYKHLMRKMIDHLQSNTGEPFTDDLFNQAMANHPFMYGKNSTVHYLRGAFIKNIDWVRGIYPASKEKMLWQAVSHSTLPKFDHWTDRINGLGIAVHDTWATHITLQELVITKDKFVAKIQFRIQDHFGLDAVDIENPLFKELRMFRIWFVLQRWEHFGYHPFITELNFTKTIVGGRYDEV</sequence>
<evidence type="ECO:0000313" key="2">
    <source>
        <dbReference type="Proteomes" id="UP001156318"/>
    </source>
</evidence>
<organism evidence="1 2">
    <name type="scientific">Siccibacter colletis</name>
    <dbReference type="NCBI Taxonomy" id="1505757"/>
    <lineage>
        <taxon>Bacteria</taxon>
        <taxon>Pseudomonadati</taxon>
        <taxon>Pseudomonadota</taxon>
        <taxon>Gammaproteobacteria</taxon>
        <taxon>Enterobacterales</taxon>
        <taxon>Enterobacteriaceae</taxon>
        <taxon>Siccibacter</taxon>
    </lineage>
</organism>
<gene>
    <name evidence="1" type="ORF">KFZ77_15010</name>
</gene>
<reference evidence="1 2" key="1">
    <citation type="submission" date="2021-05" db="EMBL/GenBank/DDBJ databases">
        <title>Isolation, identification, and the growth promoting effects of Pantoea dispersa strain YSD J2 from the aboveground leaves of Cyperus esculentus L.Var. Sativus.</title>
        <authorList>
            <person name="Wang S."/>
            <person name="Tang X.M."/>
            <person name="Huang Y.N."/>
        </authorList>
    </citation>
    <scope>NUCLEOTIDE SEQUENCE [LARGE SCALE GENOMIC DNA]</scope>
    <source>
        <strain evidence="2">YSD YN2</strain>
    </source>
</reference>
<accession>A0ABY6JBC4</accession>
<dbReference type="EMBL" id="CP074352">
    <property type="protein sequence ID" value="UYU31140.1"/>
    <property type="molecule type" value="Genomic_DNA"/>
</dbReference>
<protein>
    <submittedName>
        <fullName evidence="1">DUF3289 family protein</fullName>
    </submittedName>
</protein>